<dbReference type="AlphaFoldDB" id="A0A845QUR5"/>
<keyword evidence="2" id="KW-1185">Reference proteome</keyword>
<evidence type="ECO:0000313" key="2">
    <source>
        <dbReference type="Proteomes" id="UP000467132"/>
    </source>
</evidence>
<dbReference type="EMBL" id="QXXA01000001">
    <property type="protein sequence ID" value="NBI05246.1"/>
    <property type="molecule type" value="Genomic_DNA"/>
</dbReference>
<evidence type="ECO:0000313" key="1">
    <source>
        <dbReference type="EMBL" id="NBI05246.1"/>
    </source>
</evidence>
<proteinExistence type="predicted"/>
<reference evidence="1 2" key="1">
    <citation type="submission" date="2018-08" db="EMBL/GenBank/DDBJ databases">
        <title>Murine metabolic-syndrome-specific gut microbial biobank.</title>
        <authorList>
            <person name="Liu C."/>
        </authorList>
    </citation>
    <scope>NUCLEOTIDE SEQUENCE [LARGE SCALE GENOMIC DNA]</scope>
    <source>
        <strain evidence="1 2">583</strain>
    </source>
</reference>
<dbReference type="OrthoDB" id="9804743at2"/>
<accession>A0A845QUR5</accession>
<protein>
    <submittedName>
        <fullName evidence="1">Plasmid mobilization relaxosome protein MobC</fullName>
    </submittedName>
</protein>
<dbReference type="Proteomes" id="UP000467132">
    <property type="component" value="Unassembled WGS sequence"/>
</dbReference>
<name>A0A845QUR5_9CLOT</name>
<sequence>MKNRLRNIDLNVVVTEEEKELILNRMGAIDATNMRVFIKKMNMNLTRIQSNINQIAKKINSTDRYYKEDVR</sequence>
<gene>
    <name evidence="1" type="primary">mobC</name>
    <name evidence="1" type="ORF">D3Z33_00065</name>
</gene>
<organism evidence="1 2">
    <name type="scientific">Senegalia massiliensis</name>
    <dbReference type="NCBI Taxonomy" id="1720316"/>
    <lineage>
        <taxon>Bacteria</taxon>
        <taxon>Bacillati</taxon>
        <taxon>Bacillota</taxon>
        <taxon>Clostridia</taxon>
        <taxon>Eubacteriales</taxon>
        <taxon>Clostridiaceae</taxon>
        <taxon>Senegalia</taxon>
    </lineage>
</organism>
<comment type="caution">
    <text evidence="1">The sequence shown here is derived from an EMBL/GenBank/DDBJ whole genome shotgun (WGS) entry which is preliminary data.</text>
</comment>
<dbReference type="RefSeq" id="WP_160195767.1">
    <property type="nucleotide sequence ID" value="NZ_QXXA01000001.1"/>
</dbReference>